<comment type="caution">
    <text evidence="5">The sequence shown here is derived from an EMBL/GenBank/DDBJ whole genome shotgun (WGS) entry which is preliminary data.</text>
</comment>
<keyword evidence="1" id="KW-0479">Metal-binding</keyword>
<dbReference type="Proteomes" id="UP001159363">
    <property type="component" value="Chromosome 8"/>
</dbReference>
<sequence>MPSGVCGHHSALAQLRRVRLVSRLVGFVAVPPFANTACSKCSRLGWSSTASQDIATLVTLSILCCWPQGGLQIIRSRKGRPQLVHNGYLFGVRKYYGDRVYWRCMERVSCTARVNTRGNEVTVMCGAHSHGPHIKEILQLGGVVPYEQFHPH</sequence>
<dbReference type="Gene3D" id="2.20.25.240">
    <property type="match status" value="1"/>
</dbReference>
<evidence type="ECO:0000256" key="3">
    <source>
        <dbReference type="ARBA" id="ARBA00022833"/>
    </source>
</evidence>
<evidence type="ECO:0000313" key="5">
    <source>
        <dbReference type="EMBL" id="KAJ8874968.1"/>
    </source>
</evidence>
<protein>
    <recommendedName>
        <fullName evidence="4">FLYWCH-type domain-containing protein</fullName>
    </recommendedName>
</protein>
<reference evidence="5 6" key="1">
    <citation type="submission" date="2023-02" db="EMBL/GenBank/DDBJ databases">
        <title>LHISI_Scaffold_Assembly.</title>
        <authorList>
            <person name="Stuart O.P."/>
            <person name="Cleave R."/>
            <person name="Magrath M.J.L."/>
            <person name="Mikheyev A.S."/>
        </authorList>
    </citation>
    <scope>NUCLEOTIDE SEQUENCE [LARGE SCALE GENOMIC DNA]</scope>
    <source>
        <strain evidence="5">Daus_M_001</strain>
        <tissue evidence="5">Leg muscle</tissue>
    </source>
</reference>
<gene>
    <name evidence="5" type="ORF">PR048_022858</name>
</gene>
<dbReference type="EMBL" id="JARBHB010000009">
    <property type="protein sequence ID" value="KAJ8874968.1"/>
    <property type="molecule type" value="Genomic_DNA"/>
</dbReference>
<dbReference type="InterPro" id="IPR007588">
    <property type="entry name" value="Znf_FLYWCH"/>
</dbReference>
<keyword evidence="6" id="KW-1185">Reference proteome</keyword>
<keyword evidence="2" id="KW-0863">Zinc-finger</keyword>
<keyword evidence="3" id="KW-0862">Zinc</keyword>
<evidence type="ECO:0000256" key="2">
    <source>
        <dbReference type="ARBA" id="ARBA00022771"/>
    </source>
</evidence>
<feature type="domain" description="FLYWCH-type" evidence="4">
    <location>
        <begin position="74"/>
        <end position="130"/>
    </location>
</feature>
<evidence type="ECO:0000256" key="1">
    <source>
        <dbReference type="ARBA" id="ARBA00022723"/>
    </source>
</evidence>
<evidence type="ECO:0000259" key="4">
    <source>
        <dbReference type="Pfam" id="PF04500"/>
    </source>
</evidence>
<organism evidence="5 6">
    <name type="scientific">Dryococelus australis</name>
    <dbReference type="NCBI Taxonomy" id="614101"/>
    <lineage>
        <taxon>Eukaryota</taxon>
        <taxon>Metazoa</taxon>
        <taxon>Ecdysozoa</taxon>
        <taxon>Arthropoda</taxon>
        <taxon>Hexapoda</taxon>
        <taxon>Insecta</taxon>
        <taxon>Pterygota</taxon>
        <taxon>Neoptera</taxon>
        <taxon>Polyneoptera</taxon>
        <taxon>Phasmatodea</taxon>
        <taxon>Verophasmatodea</taxon>
        <taxon>Anareolatae</taxon>
        <taxon>Phasmatidae</taxon>
        <taxon>Eurycanthinae</taxon>
        <taxon>Dryococelus</taxon>
    </lineage>
</organism>
<dbReference type="Pfam" id="PF04500">
    <property type="entry name" value="FLYWCH"/>
    <property type="match status" value="1"/>
</dbReference>
<evidence type="ECO:0000313" key="6">
    <source>
        <dbReference type="Proteomes" id="UP001159363"/>
    </source>
</evidence>
<proteinExistence type="predicted"/>
<accession>A0ABQ9GSI3</accession>
<name>A0ABQ9GSI3_9NEOP</name>